<keyword evidence="3" id="KW-1133">Transmembrane helix</keyword>
<dbReference type="CDD" id="cd07341">
    <property type="entry name" value="M56_BlaR1_MecR1_like"/>
    <property type="match status" value="1"/>
</dbReference>
<keyword evidence="5" id="KW-0645">Protease</keyword>
<evidence type="ECO:0000256" key="1">
    <source>
        <dbReference type="SAM" id="Coils"/>
    </source>
</evidence>
<dbReference type="PANTHER" id="PTHR34978:SF3">
    <property type="entry name" value="SLR0241 PROTEIN"/>
    <property type="match status" value="1"/>
</dbReference>
<keyword evidence="3" id="KW-0812">Transmembrane</keyword>
<evidence type="ECO:0000259" key="4">
    <source>
        <dbReference type="Pfam" id="PF05569"/>
    </source>
</evidence>
<reference evidence="5" key="1">
    <citation type="submission" date="2020-07" db="EMBL/GenBank/DDBJ databases">
        <title>Huge and variable diversity of episymbiotic CPR bacteria and DPANN archaea in groundwater ecosystems.</title>
        <authorList>
            <person name="He C.Y."/>
            <person name="Keren R."/>
            <person name="Whittaker M."/>
            <person name="Farag I.F."/>
            <person name="Doudna J."/>
            <person name="Cate J.H.D."/>
            <person name="Banfield J.F."/>
        </authorList>
    </citation>
    <scope>NUCLEOTIDE SEQUENCE</scope>
    <source>
        <strain evidence="5">NC_groundwater_17_Pr7_B-0.1um_64_12</strain>
    </source>
</reference>
<dbReference type="Proteomes" id="UP000727962">
    <property type="component" value="Unassembled WGS sequence"/>
</dbReference>
<feature type="coiled-coil region" evidence="1">
    <location>
        <begin position="455"/>
        <end position="486"/>
    </location>
</feature>
<protein>
    <submittedName>
        <fullName evidence="5">M48 family metalloprotease</fullName>
    </submittedName>
</protein>
<feature type="transmembrane region" description="Helical" evidence="3">
    <location>
        <begin position="12"/>
        <end position="37"/>
    </location>
</feature>
<comment type="caution">
    <text evidence="5">The sequence shown here is derived from an EMBL/GenBank/DDBJ whole genome shotgun (WGS) entry which is preliminary data.</text>
</comment>
<feature type="transmembrane region" description="Helical" evidence="3">
    <location>
        <begin position="46"/>
        <end position="68"/>
    </location>
</feature>
<dbReference type="EMBL" id="JACOSL010000053">
    <property type="protein sequence ID" value="MBI1757148.1"/>
    <property type="molecule type" value="Genomic_DNA"/>
</dbReference>
<organism evidence="5 6">
    <name type="scientific">Fimbriimonas ginsengisoli</name>
    <dbReference type="NCBI Taxonomy" id="1005039"/>
    <lineage>
        <taxon>Bacteria</taxon>
        <taxon>Bacillati</taxon>
        <taxon>Armatimonadota</taxon>
        <taxon>Fimbriimonadia</taxon>
        <taxon>Fimbriimonadales</taxon>
        <taxon>Fimbriimonadaceae</taxon>
        <taxon>Fimbriimonas</taxon>
    </lineage>
</organism>
<feature type="region of interest" description="Disordered" evidence="2">
    <location>
        <begin position="568"/>
        <end position="610"/>
    </location>
</feature>
<dbReference type="AlphaFoldDB" id="A0A931LTF5"/>
<keyword evidence="3" id="KW-0472">Membrane</keyword>
<evidence type="ECO:0000313" key="6">
    <source>
        <dbReference type="Proteomes" id="UP000727962"/>
    </source>
</evidence>
<feature type="transmembrane region" description="Helical" evidence="3">
    <location>
        <begin position="310"/>
        <end position="329"/>
    </location>
</feature>
<dbReference type="Pfam" id="PF05569">
    <property type="entry name" value="Peptidase_M56"/>
    <property type="match status" value="1"/>
</dbReference>
<accession>A0A931LTF5</accession>
<keyword evidence="1" id="KW-0175">Coiled coil</keyword>
<keyword evidence="5" id="KW-0378">Hydrolase</keyword>
<feature type="transmembrane region" description="Helical" evidence="3">
    <location>
        <begin position="110"/>
        <end position="134"/>
    </location>
</feature>
<evidence type="ECO:0000256" key="2">
    <source>
        <dbReference type="SAM" id="MobiDB-lite"/>
    </source>
</evidence>
<feature type="domain" description="Peptidase M56" evidence="4">
    <location>
        <begin position="26"/>
        <end position="281"/>
    </location>
</feature>
<feature type="compositionally biased region" description="Low complexity" evidence="2">
    <location>
        <begin position="592"/>
        <end position="604"/>
    </location>
</feature>
<dbReference type="InterPro" id="IPR008756">
    <property type="entry name" value="Peptidase_M56"/>
</dbReference>
<dbReference type="InterPro" id="IPR052173">
    <property type="entry name" value="Beta-lactam_resp_regulator"/>
</dbReference>
<proteinExistence type="predicted"/>
<evidence type="ECO:0000313" key="5">
    <source>
        <dbReference type="EMBL" id="MBI1757148.1"/>
    </source>
</evidence>
<sequence length="610" mass="67751">MNGWDHPWVKPVGWALVHSLWEGVAIAVLAGLVAFALRRARPEARYAVWCFALALIAIAPIATLLIVARHALPDLEARHSLALTLNAGALSVHPATVGPLGAFLRSVEPALPWMVMAWLIGSGLMGVRAIGGLLRVEWLRHRRATPADEALQGRARALAACLGLRRRFELMLSAAIHVPSAMGAFKPVVLIPASLVTRLSMAELDAVLAHELAHIRRHDYLVNLIQSVVETVMFYHPAIWWVTHQIRIERENCCDDLAIQATGDRIAYARALANLEESRIGTPRLALAITGGSLMQRIRRILGRPHLDRLSLSWLPAIAVLGIALPFGAEGWGGAKPVKRPEVKIESRPAEDDTQRGFQQCFQQILDDPEAEITIDGKHRKVKDLTPAERKQIKEKLDRAAKAVEASMKIAGETVQKTLSEVFRDGGPVQKAIETATESLSFLGKGDGQQFVDVRREIREAMKAGREEMRDAMREAREAIRGARESRELRRQLPDPKSFNFDFDLKDLPSEKDFANIPREIEKAMKELERELPNMQRDLHGVPSMQDREQMRKEIRRAMEELRKELAQLKDLKLPAPPKTPVAPKAPEVPKAPEAPAAPSAPSTLEGVRS</sequence>
<name>A0A931LTF5_FIMGI</name>
<gene>
    <name evidence="5" type="ORF">HYR64_08595</name>
</gene>
<evidence type="ECO:0000256" key="3">
    <source>
        <dbReference type="SAM" id="Phobius"/>
    </source>
</evidence>
<dbReference type="PANTHER" id="PTHR34978">
    <property type="entry name" value="POSSIBLE SENSOR-TRANSDUCER PROTEIN BLAR"/>
    <property type="match status" value="1"/>
</dbReference>
<keyword evidence="5" id="KW-0482">Metalloprotease</keyword>
<dbReference type="Gene3D" id="3.30.2010.10">
    <property type="entry name" value="Metalloproteases ('zincins'), catalytic domain"/>
    <property type="match status" value="1"/>
</dbReference>
<dbReference type="GO" id="GO:0008237">
    <property type="term" value="F:metallopeptidase activity"/>
    <property type="evidence" value="ECO:0007669"/>
    <property type="project" value="UniProtKB-KW"/>
</dbReference>